<dbReference type="InterPro" id="IPR029058">
    <property type="entry name" value="AB_hydrolase_fold"/>
</dbReference>
<evidence type="ECO:0000313" key="3">
    <source>
        <dbReference type="EMBL" id="KAK3299023.1"/>
    </source>
</evidence>
<dbReference type="Gene3D" id="3.40.50.1820">
    <property type="entry name" value="alpha/beta hydrolase"/>
    <property type="match status" value="1"/>
</dbReference>
<feature type="compositionally biased region" description="Basic and acidic residues" evidence="1">
    <location>
        <begin position="1"/>
        <end position="16"/>
    </location>
</feature>
<protein>
    <submittedName>
        <fullName evidence="3">Uncharacterized protein</fullName>
    </submittedName>
</protein>
<dbReference type="SUPFAM" id="SSF53474">
    <property type="entry name" value="alpha/beta-Hydrolases"/>
    <property type="match status" value="1"/>
</dbReference>
<feature type="transmembrane region" description="Helical" evidence="2">
    <location>
        <begin position="68"/>
        <end position="93"/>
    </location>
</feature>
<dbReference type="GeneID" id="87839103"/>
<keyword evidence="2" id="KW-0472">Membrane</keyword>
<evidence type="ECO:0000313" key="4">
    <source>
        <dbReference type="Proteomes" id="UP001278766"/>
    </source>
</evidence>
<organism evidence="3 4">
    <name type="scientific">Chaetomium fimeti</name>
    <dbReference type="NCBI Taxonomy" id="1854472"/>
    <lineage>
        <taxon>Eukaryota</taxon>
        <taxon>Fungi</taxon>
        <taxon>Dikarya</taxon>
        <taxon>Ascomycota</taxon>
        <taxon>Pezizomycotina</taxon>
        <taxon>Sordariomycetes</taxon>
        <taxon>Sordariomycetidae</taxon>
        <taxon>Sordariales</taxon>
        <taxon>Chaetomiaceae</taxon>
        <taxon>Chaetomium</taxon>
    </lineage>
</organism>
<dbReference type="RefSeq" id="XP_062662537.1">
    <property type="nucleotide sequence ID" value="XM_062802155.1"/>
</dbReference>
<feature type="region of interest" description="Disordered" evidence="1">
    <location>
        <begin position="1"/>
        <end position="38"/>
    </location>
</feature>
<keyword evidence="2" id="KW-1133">Transmembrane helix</keyword>
<keyword evidence="2" id="KW-0812">Transmembrane</keyword>
<feature type="transmembrane region" description="Helical" evidence="2">
    <location>
        <begin position="105"/>
        <end position="127"/>
    </location>
</feature>
<gene>
    <name evidence="3" type="ORF">B0H64DRAFT_371424</name>
</gene>
<evidence type="ECO:0000256" key="2">
    <source>
        <dbReference type="SAM" id="Phobius"/>
    </source>
</evidence>
<dbReference type="Proteomes" id="UP001278766">
    <property type="component" value="Unassembled WGS sequence"/>
</dbReference>
<keyword evidence="4" id="KW-1185">Reference proteome</keyword>
<reference evidence="3" key="1">
    <citation type="journal article" date="2023" name="Mol. Phylogenet. Evol.">
        <title>Genome-scale phylogeny and comparative genomics of the fungal order Sordariales.</title>
        <authorList>
            <person name="Hensen N."/>
            <person name="Bonometti L."/>
            <person name="Westerberg I."/>
            <person name="Brannstrom I.O."/>
            <person name="Guillou S."/>
            <person name="Cros-Aarteil S."/>
            <person name="Calhoun S."/>
            <person name="Haridas S."/>
            <person name="Kuo A."/>
            <person name="Mondo S."/>
            <person name="Pangilinan J."/>
            <person name="Riley R."/>
            <person name="LaButti K."/>
            <person name="Andreopoulos B."/>
            <person name="Lipzen A."/>
            <person name="Chen C."/>
            <person name="Yan M."/>
            <person name="Daum C."/>
            <person name="Ng V."/>
            <person name="Clum A."/>
            <person name="Steindorff A."/>
            <person name="Ohm R.A."/>
            <person name="Martin F."/>
            <person name="Silar P."/>
            <person name="Natvig D.O."/>
            <person name="Lalanne C."/>
            <person name="Gautier V."/>
            <person name="Ament-Velasquez S.L."/>
            <person name="Kruys A."/>
            <person name="Hutchinson M.I."/>
            <person name="Powell A.J."/>
            <person name="Barry K."/>
            <person name="Miller A.N."/>
            <person name="Grigoriev I.V."/>
            <person name="Debuchy R."/>
            <person name="Gladieux P."/>
            <person name="Hiltunen Thoren M."/>
            <person name="Johannesson H."/>
        </authorList>
    </citation>
    <scope>NUCLEOTIDE SEQUENCE</scope>
    <source>
        <strain evidence="3">CBS 168.71</strain>
    </source>
</reference>
<dbReference type="Pfam" id="PF10329">
    <property type="entry name" value="DUF2417"/>
    <property type="match status" value="1"/>
</dbReference>
<feature type="transmembrane region" description="Helical" evidence="2">
    <location>
        <begin position="161"/>
        <end position="180"/>
    </location>
</feature>
<name>A0AAE0HM03_9PEZI</name>
<proteinExistence type="predicted"/>
<comment type="caution">
    <text evidence="3">The sequence shown here is derived from an EMBL/GenBank/DDBJ whole genome shotgun (WGS) entry which is preliminary data.</text>
</comment>
<evidence type="ECO:0000256" key="1">
    <source>
        <dbReference type="SAM" id="MobiDB-lite"/>
    </source>
</evidence>
<feature type="compositionally biased region" description="Basic and acidic residues" evidence="1">
    <location>
        <begin position="23"/>
        <end position="38"/>
    </location>
</feature>
<sequence length="527" mass="59039">MKKFWNRQETDEDRPGRNSAPDRAPEDTRPDDRVDEHTRLLPNRVHSTPYLSPDDPAVSPYNLWTVRFVRWVTVALTCITFVWWVLMVVSVFITPPGLHVRGSPFFAFDYASLALLTLIILLLFFSVPSKLGRILSIVNAVVLLVDAVIILVVPGLRHAEIWVGVASVIWAALMAAWFVAADRTVQWGKAEEEQRLTGRPESRRTVLEWAEVTLSTVVLVAMTCIVALMTLTLTLRAIDFSLPPPGERYWVDGDRYQIHLFCYGNETDAAGNRTTTVLFEGGEDPVELGLWQFAENAVKNGSINRFCFADRPGMAWSDTAPSPFSASIASDGLSETLTRAGEEGPWILASAGIGSLYSRVFSSRHGDQVRGILMIDPLHEDLLARTGSPGRGFLLWIRGVISPCGIDRILGAIFRGRRAVDRVWGRSSYQSGTTVFAKLQESLVAESLTKRDVVSSRAIQDKDTPLVVISSGHQIRKDRDWENKQRDLSHLTTNLENWDIVDDAPHRVWDTLGGREIIERRLRKLVN</sequence>
<feature type="transmembrane region" description="Helical" evidence="2">
    <location>
        <begin position="212"/>
        <end position="235"/>
    </location>
</feature>
<dbReference type="AlphaFoldDB" id="A0AAE0HM03"/>
<dbReference type="InterPro" id="IPR019431">
    <property type="entry name" value="DUF2417"/>
</dbReference>
<reference evidence="3" key="2">
    <citation type="submission" date="2023-06" db="EMBL/GenBank/DDBJ databases">
        <authorList>
            <consortium name="Lawrence Berkeley National Laboratory"/>
            <person name="Haridas S."/>
            <person name="Hensen N."/>
            <person name="Bonometti L."/>
            <person name="Westerberg I."/>
            <person name="Brannstrom I.O."/>
            <person name="Guillou S."/>
            <person name="Cros-Aarteil S."/>
            <person name="Calhoun S."/>
            <person name="Kuo A."/>
            <person name="Mondo S."/>
            <person name="Pangilinan J."/>
            <person name="Riley R."/>
            <person name="Labutti K."/>
            <person name="Andreopoulos B."/>
            <person name="Lipzen A."/>
            <person name="Chen C."/>
            <person name="Yanf M."/>
            <person name="Daum C."/>
            <person name="Ng V."/>
            <person name="Clum A."/>
            <person name="Steindorff A."/>
            <person name="Ohm R."/>
            <person name="Martin F."/>
            <person name="Silar P."/>
            <person name="Natvig D."/>
            <person name="Lalanne C."/>
            <person name="Gautier V."/>
            <person name="Ament-Velasquez S.L."/>
            <person name="Kruys A."/>
            <person name="Hutchinson M.I."/>
            <person name="Powell A.J."/>
            <person name="Barry K."/>
            <person name="Miller A.N."/>
            <person name="Grigoriev I.V."/>
            <person name="Debuchy R."/>
            <person name="Gladieux P."/>
            <person name="Thoren M.H."/>
            <person name="Johannesson H."/>
        </authorList>
    </citation>
    <scope>NUCLEOTIDE SEQUENCE</scope>
    <source>
        <strain evidence="3">CBS 168.71</strain>
    </source>
</reference>
<accession>A0AAE0HM03</accession>
<feature type="transmembrane region" description="Helical" evidence="2">
    <location>
        <begin position="134"/>
        <end position="155"/>
    </location>
</feature>
<dbReference type="EMBL" id="JAUEPN010000002">
    <property type="protein sequence ID" value="KAK3299023.1"/>
    <property type="molecule type" value="Genomic_DNA"/>
</dbReference>